<reference evidence="3" key="1">
    <citation type="submission" date="2017-08" db="EMBL/GenBank/DDBJ databases">
        <authorList>
            <person name="Imhoff J.F."/>
            <person name="Rahn T."/>
            <person name="Kuenzel S."/>
            <person name="Neulinger S.C."/>
        </authorList>
    </citation>
    <scope>NUCLEOTIDE SEQUENCE</scope>
    <source>
        <strain evidence="3">IM 151</strain>
    </source>
</reference>
<evidence type="ECO:0000313" key="4">
    <source>
        <dbReference type="Proteomes" id="UP001041814"/>
    </source>
</evidence>
<feature type="region of interest" description="Disordered" evidence="1">
    <location>
        <begin position="91"/>
        <end position="117"/>
    </location>
</feature>
<sequence length="161" mass="17000">MHRLGRFGRRARRSGRSREGAPRSACRRASAGAGGAGSLSGCERLLSRHQAPRLPVPGTAARGAAVKPSLLPLQRAVVGALLGAAAAVVAAQDSPHPPADPVRAAYDRADTDRDGRLSRAEAARLPTVGSKFEQYDENRDGYLSFEEYRTGFPVTVSRPGA</sequence>
<organism evidence="3 4">
    <name type="scientific">Rubrivivax gelatinosus</name>
    <name type="common">Rhodocyclus gelatinosus</name>
    <name type="synonym">Rhodopseudomonas gelatinosa</name>
    <dbReference type="NCBI Taxonomy" id="28068"/>
    <lineage>
        <taxon>Bacteria</taxon>
        <taxon>Pseudomonadati</taxon>
        <taxon>Pseudomonadota</taxon>
        <taxon>Betaproteobacteria</taxon>
        <taxon>Burkholderiales</taxon>
        <taxon>Sphaerotilaceae</taxon>
        <taxon>Rubrivivax</taxon>
    </lineage>
</organism>
<dbReference type="InterPro" id="IPR002048">
    <property type="entry name" value="EF_hand_dom"/>
</dbReference>
<feature type="region of interest" description="Disordered" evidence="1">
    <location>
        <begin position="1"/>
        <end position="44"/>
    </location>
</feature>
<evidence type="ECO:0000256" key="1">
    <source>
        <dbReference type="SAM" id="MobiDB-lite"/>
    </source>
</evidence>
<reference evidence="3" key="2">
    <citation type="journal article" date="2020" name="Microorganisms">
        <title>Osmotic Adaptation and Compatible Solute Biosynthesis of Phototrophic Bacteria as Revealed from Genome Analyses.</title>
        <authorList>
            <person name="Imhoff J.F."/>
            <person name="Rahn T."/>
            <person name="Kunzel S."/>
            <person name="Keller A."/>
            <person name="Neulinger S.C."/>
        </authorList>
    </citation>
    <scope>NUCLEOTIDE SEQUENCE</scope>
    <source>
        <strain evidence="3">IM 151</strain>
    </source>
</reference>
<evidence type="ECO:0000313" key="3">
    <source>
        <dbReference type="EMBL" id="MBK1711616.1"/>
    </source>
</evidence>
<dbReference type="Pfam" id="PF13202">
    <property type="entry name" value="EF-hand_5"/>
    <property type="match status" value="2"/>
</dbReference>
<accession>A0ABS1DR30</accession>
<name>A0ABS1DR30_RUBGE</name>
<feature type="compositionally biased region" description="Basic and acidic residues" evidence="1">
    <location>
        <begin position="105"/>
        <end position="117"/>
    </location>
</feature>
<gene>
    <name evidence="3" type="ORF">CKO43_02335</name>
</gene>
<dbReference type="PROSITE" id="PS50222">
    <property type="entry name" value="EF_HAND_2"/>
    <property type="match status" value="1"/>
</dbReference>
<evidence type="ECO:0000259" key="2">
    <source>
        <dbReference type="PROSITE" id="PS50222"/>
    </source>
</evidence>
<feature type="compositionally biased region" description="Basic residues" evidence="1">
    <location>
        <begin position="1"/>
        <end position="15"/>
    </location>
</feature>
<proteinExistence type="predicted"/>
<dbReference type="InterPro" id="IPR018247">
    <property type="entry name" value="EF_Hand_1_Ca_BS"/>
</dbReference>
<feature type="compositionally biased region" description="Low complexity" evidence="1">
    <location>
        <begin position="22"/>
        <end position="31"/>
    </location>
</feature>
<protein>
    <recommendedName>
        <fullName evidence="2">EF-hand domain-containing protein</fullName>
    </recommendedName>
</protein>
<dbReference type="SUPFAM" id="SSF47473">
    <property type="entry name" value="EF-hand"/>
    <property type="match status" value="1"/>
</dbReference>
<feature type="domain" description="EF-hand" evidence="2">
    <location>
        <begin position="123"/>
        <end position="158"/>
    </location>
</feature>
<dbReference type="PROSITE" id="PS00018">
    <property type="entry name" value="EF_HAND_1"/>
    <property type="match status" value="1"/>
</dbReference>
<dbReference type="Gene3D" id="1.10.238.10">
    <property type="entry name" value="EF-hand"/>
    <property type="match status" value="1"/>
</dbReference>
<comment type="caution">
    <text evidence="3">The sequence shown here is derived from an EMBL/GenBank/DDBJ whole genome shotgun (WGS) entry which is preliminary data.</text>
</comment>
<dbReference type="EMBL" id="NRRU01000005">
    <property type="protein sequence ID" value="MBK1711616.1"/>
    <property type="molecule type" value="Genomic_DNA"/>
</dbReference>
<keyword evidence="4" id="KW-1185">Reference proteome</keyword>
<dbReference type="Proteomes" id="UP001041814">
    <property type="component" value="Unassembled WGS sequence"/>
</dbReference>
<dbReference type="InterPro" id="IPR011992">
    <property type="entry name" value="EF-hand-dom_pair"/>
</dbReference>